<keyword evidence="1" id="KW-0677">Repeat</keyword>
<dbReference type="PROSITE" id="PS50005">
    <property type="entry name" value="TPR"/>
    <property type="match status" value="3"/>
</dbReference>
<dbReference type="Proteomes" id="UP001634747">
    <property type="component" value="Unassembled WGS sequence"/>
</dbReference>
<dbReference type="Pfam" id="PF14559">
    <property type="entry name" value="TPR_19"/>
    <property type="match status" value="3"/>
</dbReference>
<dbReference type="PANTHER" id="PTHR45586:SF1">
    <property type="entry name" value="LIPOPOLYSACCHARIDE ASSEMBLY PROTEIN B"/>
    <property type="match status" value="1"/>
</dbReference>
<keyword evidence="2 3" id="KW-0802">TPR repeat</keyword>
<reference evidence="4 5" key="1">
    <citation type="submission" date="2024-12" db="EMBL/GenBank/DDBJ databases">
        <authorList>
            <person name="Lee Y."/>
        </authorList>
    </citation>
    <scope>NUCLEOTIDE SEQUENCE [LARGE SCALE GENOMIC DNA]</scope>
    <source>
        <strain evidence="4 5">03SUJ4</strain>
    </source>
</reference>
<evidence type="ECO:0000256" key="3">
    <source>
        <dbReference type="PROSITE-ProRule" id="PRU00339"/>
    </source>
</evidence>
<feature type="repeat" description="TPR" evidence="3">
    <location>
        <begin position="246"/>
        <end position="279"/>
    </location>
</feature>
<dbReference type="SMART" id="SM00028">
    <property type="entry name" value="TPR"/>
    <property type="match status" value="6"/>
</dbReference>
<feature type="repeat" description="TPR" evidence="3">
    <location>
        <begin position="39"/>
        <end position="72"/>
    </location>
</feature>
<organism evidence="4 5">
    <name type="scientific">Terriglobus aquaticus</name>
    <dbReference type="NCBI Taxonomy" id="940139"/>
    <lineage>
        <taxon>Bacteria</taxon>
        <taxon>Pseudomonadati</taxon>
        <taxon>Acidobacteriota</taxon>
        <taxon>Terriglobia</taxon>
        <taxon>Terriglobales</taxon>
        <taxon>Acidobacteriaceae</taxon>
        <taxon>Terriglobus</taxon>
    </lineage>
</organism>
<dbReference type="PANTHER" id="PTHR45586">
    <property type="entry name" value="TPR REPEAT-CONTAINING PROTEIN PA4667"/>
    <property type="match status" value="1"/>
</dbReference>
<dbReference type="Pfam" id="PF13432">
    <property type="entry name" value="TPR_16"/>
    <property type="match status" value="2"/>
</dbReference>
<dbReference type="RefSeq" id="WP_263412447.1">
    <property type="nucleotide sequence ID" value="NZ_BAABBH010000001.1"/>
</dbReference>
<dbReference type="Gene3D" id="1.25.40.10">
    <property type="entry name" value="Tetratricopeptide repeat domain"/>
    <property type="match status" value="3"/>
</dbReference>
<evidence type="ECO:0000256" key="1">
    <source>
        <dbReference type="ARBA" id="ARBA00022737"/>
    </source>
</evidence>
<comment type="caution">
    <text evidence="4">The sequence shown here is derived from an EMBL/GenBank/DDBJ whole genome shotgun (WGS) entry which is preliminary data.</text>
</comment>
<name>A0ABW9KNH4_9BACT</name>
<sequence length="439" mass="47273">MSAEDKASLTSAIQAYEAGNLAAARPSLLRLATKYPKQVEVQTATGMTLAESGDLKEALPYLQCAHRLAPRDADISGNLAVALIKSGAPGEAVTLLTEASSQQPDNPVLMIHLAQAQMEAANASAAAKAYSAGARLMQQQGVAVDDDLRHDWAVALLTANDPGQALTVLHAAPDQESSAPLQELLGEAEEQSHHFESAAQHFKRAAELDPSEANLYSYATELMRHWTFPAAIQVLTYAAQRYPSSERMRTALGVAYYGNADYEKAVPVFADLLGKDPNSSTAADLLGRSCSALGGAQQEGCTSLRRFAEAHPANAEASLFAGVAILHQPADKQDAVAAEALLRNAVRVNPKLADAWYQLAVLQQSRNDWAGSADLLHRALQQRPDYPEAHYRLARALSHLGKRDEAQQEIALQQKYAGDAKAEEERRMKEVTTFLVTAN</sequence>
<gene>
    <name evidence="4" type="ORF">ACK2TP_09815</name>
</gene>
<proteinExistence type="predicted"/>
<protein>
    <submittedName>
        <fullName evidence="4">Tetratricopeptide repeat protein</fullName>
    </submittedName>
</protein>
<feature type="repeat" description="TPR" evidence="3">
    <location>
        <begin position="179"/>
        <end position="212"/>
    </location>
</feature>
<keyword evidence="5" id="KW-1185">Reference proteome</keyword>
<evidence type="ECO:0000313" key="5">
    <source>
        <dbReference type="Proteomes" id="UP001634747"/>
    </source>
</evidence>
<dbReference type="SUPFAM" id="SSF48452">
    <property type="entry name" value="TPR-like"/>
    <property type="match status" value="2"/>
</dbReference>
<dbReference type="InterPro" id="IPR011990">
    <property type="entry name" value="TPR-like_helical_dom_sf"/>
</dbReference>
<dbReference type="EMBL" id="JBJYXY010000001">
    <property type="protein sequence ID" value="MFN2976059.1"/>
    <property type="molecule type" value="Genomic_DNA"/>
</dbReference>
<accession>A0ABW9KNH4</accession>
<dbReference type="InterPro" id="IPR051012">
    <property type="entry name" value="CellSynth/LPSAsmb/PSIAsmb"/>
</dbReference>
<evidence type="ECO:0000256" key="2">
    <source>
        <dbReference type="ARBA" id="ARBA00022803"/>
    </source>
</evidence>
<evidence type="ECO:0000313" key="4">
    <source>
        <dbReference type="EMBL" id="MFN2976059.1"/>
    </source>
</evidence>
<dbReference type="InterPro" id="IPR019734">
    <property type="entry name" value="TPR_rpt"/>
</dbReference>